<dbReference type="Proteomes" id="UP000655830">
    <property type="component" value="Unassembled WGS sequence"/>
</dbReference>
<comment type="subcellular location">
    <subcellularLocation>
        <location evidence="1">Membrane</location>
        <topology evidence="1">Multi-pass membrane protein</topology>
    </subcellularLocation>
</comment>
<protein>
    <submittedName>
        <fullName evidence="7">Phage holin family protein</fullName>
    </submittedName>
</protein>
<dbReference type="RefSeq" id="WP_249334756.1">
    <property type="nucleotide sequence ID" value="NZ_JACRSY010000077.1"/>
</dbReference>
<evidence type="ECO:0000313" key="8">
    <source>
        <dbReference type="Proteomes" id="UP000655830"/>
    </source>
</evidence>
<sequence length="159" mass="17585">MNMEKIFEWVVACLSSLVLFLFGAPDKLILFLLLLSIVDFVLGLRKAYKGKSDKTENGGVSSKAAAEGLEKKGIMFMVLIVANVCDQMFNAGGMIRTATMWFYITTEAISIIENATLLGLKVPKFLVDILEVKNKLSNEGKLEDEGKGEEEDADCEETY</sequence>
<evidence type="ECO:0000256" key="2">
    <source>
        <dbReference type="ARBA" id="ARBA00022692"/>
    </source>
</evidence>
<feature type="transmembrane region" description="Helical" evidence="6">
    <location>
        <begin position="7"/>
        <end position="22"/>
    </location>
</feature>
<organism evidence="7 8">
    <name type="scientific">Zhenhengia yiwuensis</name>
    <dbReference type="NCBI Taxonomy" id="2763666"/>
    <lineage>
        <taxon>Bacteria</taxon>
        <taxon>Bacillati</taxon>
        <taxon>Bacillota</taxon>
        <taxon>Clostridia</taxon>
        <taxon>Lachnospirales</taxon>
        <taxon>Lachnospiraceae</taxon>
        <taxon>Zhenhengia</taxon>
    </lineage>
</organism>
<evidence type="ECO:0000256" key="1">
    <source>
        <dbReference type="ARBA" id="ARBA00004141"/>
    </source>
</evidence>
<evidence type="ECO:0000256" key="4">
    <source>
        <dbReference type="ARBA" id="ARBA00023136"/>
    </source>
</evidence>
<comment type="caution">
    <text evidence="7">The sequence shown here is derived from an EMBL/GenBank/DDBJ whole genome shotgun (WGS) entry which is preliminary data.</text>
</comment>
<keyword evidence="2 6" id="KW-0812">Transmembrane</keyword>
<proteinExistence type="predicted"/>
<keyword evidence="8" id="KW-1185">Reference proteome</keyword>
<dbReference type="EMBL" id="JACRSY010000077">
    <property type="protein sequence ID" value="MBC8581702.1"/>
    <property type="molecule type" value="Genomic_DNA"/>
</dbReference>
<evidence type="ECO:0000256" key="5">
    <source>
        <dbReference type="SAM" id="MobiDB-lite"/>
    </source>
</evidence>
<keyword evidence="3 6" id="KW-1133">Transmembrane helix</keyword>
<feature type="region of interest" description="Disordered" evidence="5">
    <location>
        <begin position="140"/>
        <end position="159"/>
    </location>
</feature>
<keyword evidence="4 6" id="KW-0472">Membrane</keyword>
<reference evidence="7" key="1">
    <citation type="submission" date="2020-08" db="EMBL/GenBank/DDBJ databases">
        <title>Genome public.</title>
        <authorList>
            <person name="Liu C."/>
            <person name="Sun Q."/>
        </authorList>
    </citation>
    <scope>NUCLEOTIDE SEQUENCE</scope>
    <source>
        <strain evidence="7">NSJ-12</strain>
    </source>
</reference>
<dbReference type="NCBIfam" id="TIGR01593">
    <property type="entry name" value="holin_tox_secr"/>
    <property type="match status" value="1"/>
</dbReference>
<evidence type="ECO:0000256" key="3">
    <source>
        <dbReference type="ARBA" id="ARBA00022989"/>
    </source>
</evidence>
<dbReference type="GO" id="GO:0016020">
    <property type="term" value="C:membrane"/>
    <property type="evidence" value="ECO:0007669"/>
    <property type="project" value="UniProtKB-SubCell"/>
</dbReference>
<dbReference type="InterPro" id="IPR006480">
    <property type="entry name" value="Phage_holin_4_1"/>
</dbReference>
<feature type="compositionally biased region" description="Acidic residues" evidence="5">
    <location>
        <begin position="146"/>
        <end position="159"/>
    </location>
</feature>
<dbReference type="Pfam" id="PF05105">
    <property type="entry name" value="Phage_holin_4_1"/>
    <property type="match status" value="1"/>
</dbReference>
<name>A0A926EP90_9FIRM</name>
<dbReference type="AlphaFoldDB" id="A0A926EP90"/>
<evidence type="ECO:0000313" key="7">
    <source>
        <dbReference type="EMBL" id="MBC8581702.1"/>
    </source>
</evidence>
<accession>A0A926EP90</accession>
<gene>
    <name evidence="7" type="ORF">H8718_19705</name>
</gene>
<evidence type="ECO:0000256" key="6">
    <source>
        <dbReference type="SAM" id="Phobius"/>
    </source>
</evidence>
<feature type="transmembrane region" description="Helical" evidence="6">
    <location>
        <begin position="28"/>
        <end position="44"/>
    </location>
</feature>